<keyword evidence="1" id="KW-0238">DNA-binding</keyword>
<accession>A0AAN4QDA2</accession>
<dbReference type="GO" id="GO:0003677">
    <property type="term" value="F:DNA binding"/>
    <property type="evidence" value="ECO:0007669"/>
    <property type="project" value="UniProtKB-KW"/>
</dbReference>
<reference evidence="1 2" key="1">
    <citation type="submission" date="2018-04" db="EMBL/GenBank/DDBJ databases">
        <title>Draft genome sequence of Pseudomonas syringae pv. actinidiae biovar 3 strains isolated from kiwifruit in Kagawa prefecture.</title>
        <authorList>
            <person name="Tabuchi M."/>
            <person name="Saito M."/>
            <person name="Fujiwara S."/>
            <person name="Sasa N."/>
            <person name="Akimitsu K."/>
            <person name="Gomi K."/>
            <person name="Konishi-Sugita S."/>
            <person name="Hamano K."/>
            <person name="Kataoka I."/>
        </authorList>
    </citation>
    <scope>NUCLEOTIDE SEQUENCE [LARGE SCALE GENOMIC DNA]</scope>
    <source>
        <strain evidence="1 2">MAFF212211</strain>
    </source>
</reference>
<proteinExistence type="predicted"/>
<name>A0AAN4QDA2_PSESF</name>
<dbReference type="EMBL" id="BGKA01000293">
    <property type="protein sequence ID" value="GBH21441.1"/>
    <property type="molecule type" value="Genomic_DNA"/>
</dbReference>
<gene>
    <name evidence="1" type="ORF">KPSA3_07488</name>
</gene>
<sequence>METHDFGLTVQATKRILHEGVNAHGVDVHLVRLAQPGAVFECDCIPHHANFGLITRQFSGLDKHVVERAGRVLERMRGRCRMNDVVLLDQRSQTISQESARIIAVDKFLAAQHMNVEARAIPL</sequence>
<protein>
    <submittedName>
        <fullName evidence="1">DNA-binding transcriptional regulator</fullName>
    </submittedName>
</protein>
<organism evidence="1 2">
    <name type="scientific">Pseudomonas syringae pv. actinidiae</name>
    <dbReference type="NCBI Taxonomy" id="103796"/>
    <lineage>
        <taxon>Bacteria</taxon>
        <taxon>Pseudomonadati</taxon>
        <taxon>Pseudomonadota</taxon>
        <taxon>Gammaproteobacteria</taxon>
        <taxon>Pseudomonadales</taxon>
        <taxon>Pseudomonadaceae</taxon>
        <taxon>Pseudomonas</taxon>
        <taxon>Pseudomonas syringae</taxon>
    </lineage>
</organism>
<evidence type="ECO:0000313" key="2">
    <source>
        <dbReference type="Proteomes" id="UP000248291"/>
    </source>
</evidence>
<dbReference type="Proteomes" id="UP000248291">
    <property type="component" value="Unassembled WGS sequence"/>
</dbReference>
<evidence type="ECO:0000313" key="1">
    <source>
        <dbReference type="EMBL" id="GBH21441.1"/>
    </source>
</evidence>
<comment type="caution">
    <text evidence="1">The sequence shown here is derived from an EMBL/GenBank/DDBJ whole genome shotgun (WGS) entry which is preliminary data.</text>
</comment>
<dbReference type="AlphaFoldDB" id="A0AAN4QDA2"/>